<reference evidence="1" key="2">
    <citation type="journal article" date="2015" name="Data Brief">
        <title>Shoot transcriptome of the giant reed, Arundo donax.</title>
        <authorList>
            <person name="Barrero R.A."/>
            <person name="Guerrero F.D."/>
            <person name="Moolhuijzen P."/>
            <person name="Goolsby J.A."/>
            <person name="Tidwell J."/>
            <person name="Bellgard S.E."/>
            <person name="Bellgard M.I."/>
        </authorList>
    </citation>
    <scope>NUCLEOTIDE SEQUENCE</scope>
    <source>
        <tissue evidence="1">Shoot tissue taken approximately 20 cm above the soil surface</tissue>
    </source>
</reference>
<evidence type="ECO:0000313" key="1">
    <source>
        <dbReference type="EMBL" id="JAD21980.1"/>
    </source>
</evidence>
<name>A0A0A8Y9J4_ARUDO</name>
<sequence length="57" mass="6707">MHQIQYRSKEPQAITQMQITRHFKNLHSIGAHRFSNPAMSSLSFSLCRLTEKDFFPL</sequence>
<dbReference type="AlphaFoldDB" id="A0A0A8Y9J4"/>
<accession>A0A0A8Y9J4</accession>
<protein>
    <submittedName>
        <fullName evidence="1">Uncharacterized protein</fullName>
    </submittedName>
</protein>
<proteinExistence type="predicted"/>
<reference evidence="1" key="1">
    <citation type="submission" date="2014-09" db="EMBL/GenBank/DDBJ databases">
        <authorList>
            <person name="Magalhaes I.L.F."/>
            <person name="Oliveira U."/>
            <person name="Santos F.R."/>
            <person name="Vidigal T.H.D.A."/>
            <person name="Brescovit A.D."/>
            <person name="Santos A.J."/>
        </authorList>
    </citation>
    <scope>NUCLEOTIDE SEQUENCE</scope>
    <source>
        <tissue evidence="1">Shoot tissue taken approximately 20 cm above the soil surface</tissue>
    </source>
</reference>
<dbReference type="EMBL" id="GBRH01275915">
    <property type="protein sequence ID" value="JAD21980.1"/>
    <property type="molecule type" value="Transcribed_RNA"/>
</dbReference>
<organism evidence="1">
    <name type="scientific">Arundo donax</name>
    <name type="common">Giant reed</name>
    <name type="synonym">Donax arundinaceus</name>
    <dbReference type="NCBI Taxonomy" id="35708"/>
    <lineage>
        <taxon>Eukaryota</taxon>
        <taxon>Viridiplantae</taxon>
        <taxon>Streptophyta</taxon>
        <taxon>Embryophyta</taxon>
        <taxon>Tracheophyta</taxon>
        <taxon>Spermatophyta</taxon>
        <taxon>Magnoliopsida</taxon>
        <taxon>Liliopsida</taxon>
        <taxon>Poales</taxon>
        <taxon>Poaceae</taxon>
        <taxon>PACMAD clade</taxon>
        <taxon>Arundinoideae</taxon>
        <taxon>Arundineae</taxon>
        <taxon>Arundo</taxon>
    </lineage>
</organism>